<dbReference type="CDD" id="cd08320">
    <property type="entry name" value="Pyrin_NALPs"/>
    <property type="match status" value="1"/>
</dbReference>
<keyword evidence="2" id="KW-0963">Cytoplasm</keyword>
<dbReference type="Pfam" id="PF02758">
    <property type="entry name" value="PYRIN"/>
    <property type="match status" value="1"/>
</dbReference>
<dbReference type="GO" id="GO:0032651">
    <property type="term" value="P:regulation of interleukin-1 beta production"/>
    <property type="evidence" value="ECO:0007669"/>
    <property type="project" value="UniProtKB-ARBA"/>
</dbReference>
<dbReference type="PROSITE" id="PS50824">
    <property type="entry name" value="DAPIN"/>
    <property type="match status" value="1"/>
</dbReference>
<evidence type="ECO:0000259" key="4">
    <source>
        <dbReference type="PROSITE" id="PS50824"/>
    </source>
</evidence>
<dbReference type="SUPFAM" id="SSF47986">
    <property type="entry name" value="DEATH domain"/>
    <property type="match status" value="1"/>
</dbReference>
<gene>
    <name evidence="5" type="ORF">CR201_G0055401</name>
</gene>
<comment type="caution">
    <text evidence="5">The sequence shown here is derived from an EMBL/GenBank/DDBJ whole genome shotgun (WGS) entry which is preliminary data.</text>
</comment>
<protein>
    <submittedName>
        <fullName evidence="5">NLRP2 isoform 16</fullName>
    </submittedName>
</protein>
<name>A0A2J8QZY3_PONAB</name>
<dbReference type="GO" id="GO:0005829">
    <property type="term" value="C:cytosol"/>
    <property type="evidence" value="ECO:0007669"/>
    <property type="project" value="UniProtKB-ARBA"/>
</dbReference>
<dbReference type="FunFam" id="1.10.533.10:FF:000067">
    <property type="entry name" value="NLR family pyrin domain containing 2"/>
    <property type="match status" value="1"/>
</dbReference>
<feature type="domain" description="Pyrin" evidence="4">
    <location>
        <begin position="1"/>
        <end position="98"/>
    </location>
</feature>
<reference evidence="5" key="1">
    <citation type="submission" date="2017-12" db="EMBL/GenBank/DDBJ databases">
        <title>High-resolution comparative analysis of great ape genomes.</title>
        <authorList>
            <person name="Pollen A."/>
            <person name="Hastie A."/>
            <person name="Hormozdiari F."/>
            <person name="Dougherty M."/>
            <person name="Liu R."/>
            <person name="Chaisson M."/>
            <person name="Hoppe E."/>
            <person name="Hill C."/>
            <person name="Pang A."/>
            <person name="Hillier L."/>
            <person name="Baker C."/>
            <person name="Armstrong J."/>
            <person name="Shendure J."/>
            <person name="Paten B."/>
            <person name="Wilson R."/>
            <person name="Chao H."/>
            <person name="Schneider V."/>
            <person name="Ventura M."/>
            <person name="Kronenberg Z."/>
            <person name="Murali S."/>
            <person name="Gordon D."/>
            <person name="Cantsilieris S."/>
            <person name="Munson K."/>
            <person name="Nelson B."/>
            <person name="Raja A."/>
            <person name="Underwood J."/>
            <person name="Diekhans M."/>
            <person name="Fiddes I."/>
            <person name="Haussler D."/>
            <person name="Eichler E."/>
        </authorList>
    </citation>
    <scope>NUCLEOTIDE SEQUENCE [LARGE SCALE GENOMIC DNA]</scope>
    <source>
        <strain evidence="5">Susie</strain>
    </source>
</reference>
<evidence type="ECO:0000313" key="5">
    <source>
        <dbReference type="EMBL" id="PNJ01829.1"/>
    </source>
</evidence>
<dbReference type="AlphaFoldDB" id="A0A2J8QZY3"/>
<dbReference type="EMBL" id="NDHI03003926">
    <property type="protein sequence ID" value="PNJ01829.1"/>
    <property type="molecule type" value="Genomic_DNA"/>
</dbReference>
<sequence length="155" mass="17602">MVSSAQMGFNLQALLEQLSQDELSKFKFLITTASLAHELQKIPHKEVDKADGKQLAEILTSHCDSYWVEMASIQVFEKMHRMDLSQRAKDELREAALKSLNKRKPLSLGITRKEQPPLDVEEMLEHFKAEALAFTETKEGNVTCLGKEVFKGEKP</sequence>
<dbReference type="SMART" id="SM01289">
    <property type="entry name" value="PYRIN"/>
    <property type="match status" value="1"/>
</dbReference>
<dbReference type="GO" id="GO:1901223">
    <property type="term" value="P:negative regulation of non-canonical NF-kappaB signal transduction"/>
    <property type="evidence" value="ECO:0007669"/>
    <property type="project" value="UniProtKB-ARBA"/>
</dbReference>
<evidence type="ECO:0000256" key="1">
    <source>
        <dbReference type="ARBA" id="ARBA00004496"/>
    </source>
</evidence>
<organism evidence="5">
    <name type="scientific">Pongo abelii</name>
    <name type="common">Sumatran orangutan</name>
    <name type="synonym">Pongo pygmaeus abelii</name>
    <dbReference type="NCBI Taxonomy" id="9601"/>
    <lineage>
        <taxon>Eukaryota</taxon>
        <taxon>Metazoa</taxon>
        <taxon>Chordata</taxon>
        <taxon>Craniata</taxon>
        <taxon>Vertebrata</taxon>
        <taxon>Euteleostomi</taxon>
        <taxon>Mammalia</taxon>
        <taxon>Eutheria</taxon>
        <taxon>Euarchontoglires</taxon>
        <taxon>Primates</taxon>
        <taxon>Haplorrhini</taxon>
        <taxon>Catarrhini</taxon>
        <taxon>Hominidae</taxon>
        <taxon>Pongo</taxon>
    </lineage>
</organism>
<evidence type="ECO:0000256" key="2">
    <source>
        <dbReference type="ARBA" id="ARBA00022490"/>
    </source>
</evidence>
<dbReference type="Gene3D" id="1.10.533.10">
    <property type="entry name" value="Death Domain, Fas"/>
    <property type="match status" value="1"/>
</dbReference>
<dbReference type="GO" id="GO:0002376">
    <property type="term" value="P:immune system process"/>
    <property type="evidence" value="ECO:0007669"/>
    <property type="project" value="UniProtKB-KW"/>
</dbReference>
<dbReference type="InterPro" id="IPR004020">
    <property type="entry name" value="DAPIN"/>
</dbReference>
<comment type="subcellular location">
    <subcellularLocation>
        <location evidence="1">Cytoplasm</location>
    </subcellularLocation>
</comment>
<proteinExistence type="predicted"/>
<accession>A0A2J8QZY3</accession>
<keyword evidence="3" id="KW-0391">Immunity</keyword>
<feature type="non-terminal residue" evidence="5">
    <location>
        <position position="155"/>
    </location>
</feature>
<dbReference type="InterPro" id="IPR011029">
    <property type="entry name" value="DEATH-like_dom_sf"/>
</dbReference>
<evidence type="ECO:0000256" key="3">
    <source>
        <dbReference type="ARBA" id="ARBA00022859"/>
    </source>
</evidence>